<evidence type="ECO:0000259" key="2">
    <source>
        <dbReference type="PROSITE" id="PS50926"/>
    </source>
</evidence>
<evidence type="ECO:0000256" key="1">
    <source>
        <dbReference type="SAM" id="MobiDB-lite"/>
    </source>
</evidence>
<dbReference type="AlphaFoldDB" id="A0A101FV93"/>
<dbReference type="Proteomes" id="UP000057043">
    <property type="component" value="Unassembled WGS sequence"/>
</dbReference>
<dbReference type="PATRIC" id="fig|301375.6.peg.203"/>
<reference evidence="4" key="1">
    <citation type="journal article" date="2015" name="MBio">
        <title>Genome-resolved metagenomic analysis reveals roles for candidate phyla and other microbial community members in biogeochemical transformations in oil reservoirs.</title>
        <authorList>
            <person name="Hu P."/>
            <person name="Tom L."/>
            <person name="Singh A."/>
            <person name="Thomas B.C."/>
            <person name="Baker B.J."/>
            <person name="Piceno Y.M."/>
            <person name="Andersen G.L."/>
            <person name="Banfield J.F."/>
        </authorList>
    </citation>
    <scope>NUCLEOTIDE SEQUENCE [LARGE SCALE GENOMIC DNA]</scope>
    <source>
        <strain evidence="4">56_747</strain>
    </source>
</reference>
<comment type="caution">
    <text evidence="3">The sequence shown here is derived from an EMBL/GenBank/DDBJ whole genome shotgun (WGS) entry which is preliminary data.</text>
</comment>
<sequence length="76" mass="8274">MYGNDRGSFRGDSFAPSAPVEAGKEYDVEIEDVAKKGDGIARIEGFVIFVPDTKVGDQVTIVVDRVMQRFAIGHKA</sequence>
<feature type="region of interest" description="Disordered" evidence="1">
    <location>
        <begin position="1"/>
        <end position="22"/>
    </location>
</feature>
<dbReference type="Proteomes" id="UP000053961">
    <property type="component" value="Unassembled WGS sequence"/>
</dbReference>
<name>A0A101FV93_9EURY</name>
<dbReference type="SUPFAM" id="SSF50249">
    <property type="entry name" value="Nucleic acid-binding proteins"/>
    <property type="match status" value="1"/>
</dbReference>
<evidence type="ECO:0000313" key="3">
    <source>
        <dbReference type="EMBL" id="KUK45034.1"/>
    </source>
</evidence>
<gene>
    <name evidence="3" type="ORF">XD72_0561</name>
    <name evidence="4" type="ORF">XE07_1274</name>
</gene>
<dbReference type="EMBL" id="LGHB01000017">
    <property type="protein sequence ID" value="KUK96248.1"/>
    <property type="molecule type" value="Genomic_DNA"/>
</dbReference>
<dbReference type="Pfam" id="PF01938">
    <property type="entry name" value="TRAM"/>
    <property type="match status" value="1"/>
</dbReference>
<feature type="domain" description="TRAM" evidence="2">
    <location>
        <begin position="19"/>
        <end position="76"/>
    </location>
</feature>
<organism evidence="3 6">
    <name type="scientific">Methanothrix harundinacea</name>
    <dbReference type="NCBI Taxonomy" id="301375"/>
    <lineage>
        <taxon>Archaea</taxon>
        <taxon>Methanobacteriati</taxon>
        <taxon>Methanobacteriota</taxon>
        <taxon>Stenosarchaea group</taxon>
        <taxon>Methanomicrobia</taxon>
        <taxon>Methanotrichales</taxon>
        <taxon>Methanotrichaceae</taxon>
        <taxon>Methanothrix</taxon>
    </lineage>
</organism>
<evidence type="ECO:0000313" key="5">
    <source>
        <dbReference type="Proteomes" id="UP000053961"/>
    </source>
</evidence>
<dbReference type="PROSITE" id="PS50926">
    <property type="entry name" value="TRAM"/>
    <property type="match status" value="1"/>
</dbReference>
<dbReference type="InterPro" id="IPR002792">
    <property type="entry name" value="TRAM_dom"/>
</dbReference>
<dbReference type="InterPro" id="IPR012340">
    <property type="entry name" value="NA-bd_OB-fold"/>
</dbReference>
<protein>
    <submittedName>
        <fullName evidence="3">TRAM domain protein</fullName>
    </submittedName>
</protein>
<evidence type="ECO:0000313" key="6">
    <source>
        <dbReference type="Proteomes" id="UP000057043"/>
    </source>
</evidence>
<proteinExistence type="predicted"/>
<accession>A0A101FV93</accession>
<reference evidence="5 6" key="2">
    <citation type="journal article" date="2015" name="MBio">
        <title>Genome-Resolved Metagenomic Analysis Reveals Roles for Candidate Phyla and Other Microbial Community Members in Biogeochemical Transformations in Oil Reservoirs.</title>
        <authorList>
            <person name="Hu P."/>
            <person name="Tom L."/>
            <person name="Singh A."/>
            <person name="Thomas B.C."/>
            <person name="Baker B.J."/>
            <person name="Piceno Y.M."/>
            <person name="Andersen G.L."/>
            <person name="Banfield J.F."/>
        </authorList>
    </citation>
    <scope>NUCLEOTIDE SEQUENCE [LARGE SCALE GENOMIC DNA]</scope>
    <source>
        <strain evidence="3">57_489</strain>
    </source>
</reference>
<dbReference type="EMBL" id="LGFT01000009">
    <property type="protein sequence ID" value="KUK45034.1"/>
    <property type="molecule type" value="Genomic_DNA"/>
</dbReference>
<evidence type="ECO:0000313" key="4">
    <source>
        <dbReference type="EMBL" id="KUK96248.1"/>
    </source>
</evidence>
<dbReference type="Gene3D" id="2.40.50.140">
    <property type="entry name" value="Nucleic acid-binding proteins"/>
    <property type="match status" value="1"/>
</dbReference>